<dbReference type="Proteomes" id="UP000188879">
    <property type="component" value="Unassembled WGS sequence"/>
</dbReference>
<comment type="similarity">
    <text evidence="1">Belongs to the UPF0065 (bug) family.</text>
</comment>
<accession>A0A1V2H9H0</accession>
<dbReference type="Gene3D" id="3.40.190.150">
    <property type="entry name" value="Bordetella uptake gene, domain 1"/>
    <property type="match status" value="1"/>
</dbReference>
<evidence type="ECO:0000256" key="2">
    <source>
        <dbReference type="SAM" id="SignalP"/>
    </source>
</evidence>
<evidence type="ECO:0000313" key="3">
    <source>
        <dbReference type="EMBL" id="ONG59174.1"/>
    </source>
</evidence>
<gene>
    <name evidence="3" type="ORF">BKE38_00260</name>
</gene>
<dbReference type="Pfam" id="PF03401">
    <property type="entry name" value="TctC"/>
    <property type="match status" value="1"/>
</dbReference>
<dbReference type="InterPro" id="IPR042100">
    <property type="entry name" value="Bug_dom1"/>
</dbReference>
<organism evidence="3 4">
    <name type="scientific">Teichococcus deserti</name>
    <dbReference type="NCBI Taxonomy" id="1817963"/>
    <lineage>
        <taxon>Bacteria</taxon>
        <taxon>Pseudomonadati</taxon>
        <taxon>Pseudomonadota</taxon>
        <taxon>Alphaproteobacteria</taxon>
        <taxon>Acetobacterales</taxon>
        <taxon>Roseomonadaceae</taxon>
        <taxon>Roseomonas</taxon>
    </lineage>
</organism>
<name>A0A1V2H9H0_9PROT</name>
<proteinExistence type="inferred from homology"/>
<dbReference type="SUPFAM" id="SSF53850">
    <property type="entry name" value="Periplasmic binding protein-like II"/>
    <property type="match status" value="1"/>
</dbReference>
<feature type="chain" id="PRO_5012730955" description="ABC transporter substrate-binding protein" evidence="2">
    <location>
        <begin position="23"/>
        <end position="324"/>
    </location>
</feature>
<dbReference type="EMBL" id="MLCO01000001">
    <property type="protein sequence ID" value="ONG59174.1"/>
    <property type="molecule type" value="Genomic_DNA"/>
</dbReference>
<feature type="signal peptide" evidence="2">
    <location>
        <begin position="1"/>
        <end position="22"/>
    </location>
</feature>
<dbReference type="PANTHER" id="PTHR42928:SF5">
    <property type="entry name" value="BLR1237 PROTEIN"/>
    <property type="match status" value="1"/>
</dbReference>
<dbReference type="PANTHER" id="PTHR42928">
    <property type="entry name" value="TRICARBOXYLATE-BINDING PROTEIN"/>
    <property type="match status" value="1"/>
</dbReference>
<comment type="caution">
    <text evidence="3">The sequence shown here is derived from an EMBL/GenBank/DDBJ whole genome shotgun (WGS) entry which is preliminary data.</text>
</comment>
<reference evidence="3 4" key="1">
    <citation type="submission" date="2016-10" db="EMBL/GenBank/DDBJ databases">
        <title>Draft Genome sequence of Roseomonas sp. strain M3.</title>
        <authorList>
            <person name="Subhash Y."/>
            <person name="Lee S."/>
        </authorList>
    </citation>
    <scope>NUCLEOTIDE SEQUENCE [LARGE SCALE GENOMIC DNA]</scope>
    <source>
        <strain evidence="3 4">M3</strain>
    </source>
</reference>
<dbReference type="InterPro" id="IPR005064">
    <property type="entry name" value="BUG"/>
</dbReference>
<evidence type="ECO:0000313" key="4">
    <source>
        <dbReference type="Proteomes" id="UP000188879"/>
    </source>
</evidence>
<dbReference type="AlphaFoldDB" id="A0A1V2H9H0"/>
<sequence length="324" mass="33876">MALPLTLPLGGLLTATSRTAQAQAASQAAWPSKPVTVIIPFGPSGGADVVGRLLFAQASAADGPGFVIENRAGAGGNIGVEALSRAAPDGYTLGTIAISTHGVNPTLYRRLPFDPIADFTPIALLSLQPVVVAVRAESPIQDLAGLAQWKQGELTYASAGNGTSGHMAGELLRLRTGLPLLHVPYRGSGPAWTDTLGGRVDLVIDNVQAGLPHHAAKRMRILGVSSAARIEVLPEVPPIASVVPDYVVNSWNGLAGPAGLPPPIRDRMNGLVRHWLGQPALQARFRDLGIGVPADTSPEFLADFIRKEIAQWAPVVRQSGMQPD</sequence>
<protein>
    <recommendedName>
        <fullName evidence="5">ABC transporter substrate-binding protein</fullName>
    </recommendedName>
</protein>
<keyword evidence="4" id="KW-1185">Reference proteome</keyword>
<evidence type="ECO:0000256" key="1">
    <source>
        <dbReference type="ARBA" id="ARBA00006987"/>
    </source>
</evidence>
<dbReference type="Gene3D" id="3.40.190.10">
    <property type="entry name" value="Periplasmic binding protein-like II"/>
    <property type="match status" value="1"/>
</dbReference>
<keyword evidence="2" id="KW-0732">Signal</keyword>
<evidence type="ECO:0008006" key="5">
    <source>
        <dbReference type="Google" id="ProtNLM"/>
    </source>
</evidence>
<dbReference type="PIRSF" id="PIRSF017082">
    <property type="entry name" value="YflP"/>
    <property type="match status" value="1"/>
</dbReference>